<feature type="transmembrane region" description="Helical" evidence="7">
    <location>
        <begin position="185"/>
        <end position="205"/>
    </location>
</feature>
<evidence type="ECO:0000256" key="4">
    <source>
        <dbReference type="ARBA" id="ARBA00022989"/>
    </source>
</evidence>
<feature type="transmembrane region" description="Helical" evidence="7">
    <location>
        <begin position="122"/>
        <end position="147"/>
    </location>
</feature>
<dbReference type="PANTHER" id="PTHR23501:SF201">
    <property type="entry name" value="MFS AFLATOXIN EFFLUX PUMP"/>
    <property type="match status" value="1"/>
</dbReference>
<evidence type="ECO:0000256" key="3">
    <source>
        <dbReference type="ARBA" id="ARBA00022692"/>
    </source>
</evidence>
<dbReference type="InterPro" id="IPR020846">
    <property type="entry name" value="MFS_dom"/>
</dbReference>
<keyword evidence="10" id="KW-1185">Reference proteome</keyword>
<reference evidence="10" key="1">
    <citation type="journal article" date="2017" name="Genome Biol.">
        <title>Comparative genomics reveals high biological diversity and specific adaptations in the industrially and medically important fungal genus Aspergillus.</title>
        <authorList>
            <person name="de Vries R.P."/>
            <person name="Riley R."/>
            <person name="Wiebenga A."/>
            <person name="Aguilar-Osorio G."/>
            <person name="Amillis S."/>
            <person name="Uchima C.A."/>
            <person name="Anderluh G."/>
            <person name="Asadollahi M."/>
            <person name="Askin M."/>
            <person name="Barry K."/>
            <person name="Battaglia E."/>
            <person name="Bayram O."/>
            <person name="Benocci T."/>
            <person name="Braus-Stromeyer S.A."/>
            <person name="Caldana C."/>
            <person name="Canovas D."/>
            <person name="Cerqueira G.C."/>
            <person name="Chen F."/>
            <person name="Chen W."/>
            <person name="Choi C."/>
            <person name="Clum A."/>
            <person name="Dos Santos R.A."/>
            <person name="Damasio A.R."/>
            <person name="Diallinas G."/>
            <person name="Emri T."/>
            <person name="Fekete E."/>
            <person name="Flipphi M."/>
            <person name="Freyberg S."/>
            <person name="Gallo A."/>
            <person name="Gournas C."/>
            <person name="Habgood R."/>
            <person name="Hainaut M."/>
            <person name="Harispe M.L."/>
            <person name="Henrissat B."/>
            <person name="Hilden K.S."/>
            <person name="Hope R."/>
            <person name="Hossain A."/>
            <person name="Karabika E."/>
            <person name="Karaffa L."/>
            <person name="Karanyi Z."/>
            <person name="Krasevec N."/>
            <person name="Kuo A."/>
            <person name="Kusch H."/>
            <person name="LaButti K."/>
            <person name="Lagendijk E.L."/>
            <person name="Lapidus A."/>
            <person name="Levasseur A."/>
            <person name="Lindquist E."/>
            <person name="Lipzen A."/>
            <person name="Logrieco A.F."/>
            <person name="MacCabe A."/>
            <person name="Maekelae M.R."/>
            <person name="Malavazi I."/>
            <person name="Melin P."/>
            <person name="Meyer V."/>
            <person name="Mielnichuk N."/>
            <person name="Miskei M."/>
            <person name="Molnar A.P."/>
            <person name="Mule G."/>
            <person name="Ngan C.Y."/>
            <person name="Orejas M."/>
            <person name="Orosz E."/>
            <person name="Ouedraogo J.P."/>
            <person name="Overkamp K.M."/>
            <person name="Park H.-S."/>
            <person name="Perrone G."/>
            <person name="Piumi F."/>
            <person name="Punt P.J."/>
            <person name="Ram A.F."/>
            <person name="Ramon A."/>
            <person name="Rauscher S."/>
            <person name="Record E."/>
            <person name="Riano-Pachon D.M."/>
            <person name="Robert V."/>
            <person name="Roehrig J."/>
            <person name="Ruller R."/>
            <person name="Salamov A."/>
            <person name="Salih N.S."/>
            <person name="Samson R.A."/>
            <person name="Sandor E."/>
            <person name="Sanguinetti M."/>
            <person name="Schuetze T."/>
            <person name="Sepcic K."/>
            <person name="Shelest E."/>
            <person name="Sherlock G."/>
            <person name="Sophianopoulou V."/>
            <person name="Squina F.M."/>
            <person name="Sun H."/>
            <person name="Susca A."/>
            <person name="Todd R.B."/>
            <person name="Tsang A."/>
            <person name="Unkles S.E."/>
            <person name="van de Wiele N."/>
            <person name="van Rossen-Uffink D."/>
            <person name="Oliveira J.V."/>
            <person name="Vesth T.C."/>
            <person name="Visser J."/>
            <person name="Yu J.-H."/>
            <person name="Zhou M."/>
            <person name="Andersen M.R."/>
            <person name="Archer D.B."/>
            <person name="Baker S.E."/>
            <person name="Benoit I."/>
            <person name="Brakhage A.A."/>
            <person name="Braus G.H."/>
            <person name="Fischer R."/>
            <person name="Frisvad J.C."/>
            <person name="Goldman G.H."/>
            <person name="Houbraken J."/>
            <person name="Oakley B."/>
            <person name="Pocsi I."/>
            <person name="Scazzocchio C."/>
            <person name="Seiboth B."/>
            <person name="vanKuyk P.A."/>
            <person name="Wortman J."/>
            <person name="Dyer P.S."/>
            <person name="Grigoriev I.V."/>
        </authorList>
    </citation>
    <scope>NUCLEOTIDE SEQUENCE [LARGE SCALE GENOMIC DNA]</scope>
    <source>
        <strain evidence="10">CBS 583.65</strain>
    </source>
</reference>
<dbReference type="GeneID" id="63723893"/>
<feature type="transmembrane region" description="Helical" evidence="7">
    <location>
        <begin position="226"/>
        <end position="245"/>
    </location>
</feature>
<dbReference type="FunFam" id="1.20.1720.10:FF:000012">
    <property type="entry name" value="MFS toxin efflux pump (AflT)"/>
    <property type="match status" value="1"/>
</dbReference>
<evidence type="ECO:0000256" key="7">
    <source>
        <dbReference type="SAM" id="Phobius"/>
    </source>
</evidence>
<dbReference type="GO" id="GO:0022857">
    <property type="term" value="F:transmembrane transporter activity"/>
    <property type="evidence" value="ECO:0007669"/>
    <property type="project" value="InterPro"/>
</dbReference>
<feature type="transmembrane region" description="Helical" evidence="7">
    <location>
        <begin position="29"/>
        <end position="55"/>
    </location>
</feature>
<dbReference type="GO" id="GO:0005886">
    <property type="term" value="C:plasma membrane"/>
    <property type="evidence" value="ECO:0007669"/>
    <property type="project" value="TreeGrafter"/>
</dbReference>
<dbReference type="InterPro" id="IPR011701">
    <property type="entry name" value="MFS"/>
</dbReference>
<feature type="transmembrane region" description="Helical" evidence="7">
    <location>
        <begin position="495"/>
        <end position="516"/>
    </location>
</feature>
<evidence type="ECO:0000259" key="8">
    <source>
        <dbReference type="PROSITE" id="PS50850"/>
    </source>
</evidence>
<keyword evidence="5 7" id="KW-0472">Membrane</keyword>
<name>A0A1L9PWD1_ASPVE</name>
<feature type="transmembrane region" description="Helical" evidence="7">
    <location>
        <begin position="421"/>
        <end position="440"/>
    </location>
</feature>
<feature type="compositionally biased region" description="Basic and acidic residues" evidence="6">
    <location>
        <begin position="526"/>
        <end position="564"/>
    </location>
</feature>
<dbReference type="PANTHER" id="PTHR23501">
    <property type="entry name" value="MAJOR FACILITATOR SUPERFAMILY"/>
    <property type="match status" value="1"/>
</dbReference>
<dbReference type="Gene3D" id="1.20.1720.10">
    <property type="entry name" value="Multidrug resistance protein D"/>
    <property type="match status" value="1"/>
</dbReference>
<sequence length="564" mass="60092">MSSTDETKPAQPGDSADAEKDFQPLSPQFWLIMLGVYLSMFLVALDRTIIATAIPAITDEFHAISDIGWYGSAYMLTAASFNPLFGRVYQLYSTKWTFISCIVVFEVGSVICGAAPTSTAFIIGRAIAGVGSAGIFTGAMMIIVSLVPLRKRPMLTSISGMVFAVSSVVAPIIGGAFTDNVTWRWCFYINLPVGGFALVAVLVLFHSQAPPAPQKGIKAQVKRLDPLGVFLFVPSIISLILALEWGGTTYAWSAPTMVGLFVTFAVLFVAFIILQVLTPETAMIPMRIVLNRSIAGSMLFIFLFTGAMMSIVYYLNIWFQVVKGDSATQAGLSTIPLVLALVIMGIISAAVTQRIGYYVPAMLVAPVLASVGAGLLSTMTPSSNHSYWMGYQVLYGLGNGCGFQTSNLSAQTVLSKADVPIGMALMFFMQQLGGAVFLAVDQNLLSTKLVQRLSNVAGLDAHAIVNTGATDLRKSVPADQLSTVVNAYNYTLSQIFIVAAGLGAAAILGAVAVEWVNIKTVNQKGSENKSTGEKGSESETQHDLEAGRQEATDKNSASKEKPQA</sequence>
<evidence type="ECO:0000256" key="6">
    <source>
        <dbReference type="SAM" id="MobiDB-lite"/>
    </source>
</evidence>
<proteinExistence type="inferred from homology"/>
<dbReference type="PROSITE" id="PS50850">
    <property type="entry name" value="MFS"/>
    <property type="match status" value="1"/>
</dbReference>
<dbReference type="FunFam" id="1.20.1250.20:FF:000196">
    <property type="entry name" value="MFS toxin efflux pump (AflT)"/>
    <property type="match status" value="1"/>
</dbReference>
<evidence type="ECO:0000256" key="2">
    <source>
        <dbReference type="ARBA" id="ARBA00007520"/>
    </source>
</evidence>
<keyword evidence="3 7" id="KW-0812">Transmembrane</keyword>
<dbReference type="Pfam" id="PF07690">
    <property type="entry name" value="MFS_1"/>
    <property type="match status" value="1"/>
</dbReference>
<keyword evidence="4 7" id="KW-1133">Transmembrane helix</keyword>
<evidence type="ECO:0000256" key="5">
    <source>
        <dbReference type="ARBA" id="ARBA00023136"/>
    </source>
</evidence>
<dbReference type="RefSeq" id="XP_040671600.1">
    <property type="nucleotide sequence ID" value="XM_040808382.1"/>
</dbReference>
<dbReference type="EMBL" id="KV878133">
    <property type="protein sequence ID" value="OJJ05838.1"/>
    <property type="molecule type" value="Genomic_DNA"/>
</dbReference>
<feature type="transmembrane region" description="Helical" evidence="7">
    <location>
        <begin position="388"/>
        <end position="409"/>
    </location>
</feature>
<dbReference type="CDD" id="cd17502">
    <property type="entry name" value="MFS_Azr1_MDR_like"/>
    <property type="match status" value="1"/>
</dbReference>
<evidence type="ECO:0000313" key="10">
    <source>
        <dbReference type="Proteomes" id="UP000184073"/>
    </source>
</evidence>
<accession>A0A1L9PWD1</accession>
<protein>
    <recommendedName>
        <fullName evidence="8">Major facilitator superfamily (MFS) profile domain-containing protein</fullName>
    </recommendedName>
</protein>
<feature type="transmembrane region" description="Helical" evidence="7">
    <location>
        <begin position="331"/>
        <end position="350"/>
    </location>
</feature>
<feature type="region of interest" description="Disordered" evidence="6">
    <location>
        <begin position="523"/>
        <end position="564"/>
    </location>
</feature>
<feature type="transmembrane region" description="Helical" evidence="7">
    <location>
        <begin position="357"/>
        <end position="376"/>
    </location>
</feature>
<feature type="transmembrane region" description="Helical" evidence="7">
    <location>
        <begin position="257"/>
        <end position="277"/>
    </location>
</feature>
<evidence type="ECO:0000313" key="9">
    <source>
        <dbReference type="EMBL" id="OJJ05838.1"/>
    </source>
</evidence>
<feature type="transmembrane region" description="Helical" evidence="7">
    <location>
        <begin position="298"/>
        <end position="319"/>
    </location>
</feature>
<dbReference type="STRING" id="1036611.A0A1L9PWD1"/>
<comment type="similarity">
    <text evidence="2">Belongs to the major facilitator superfamily. TCR/Tet family.</text>
</comment>
<organism evidence="9 10">
    <name type="scientific">Aspergillus versicolor CBS 583.65</name>
    <dbReference type="NCBI Taxonomy" id="1036611"/>
    <lineage>
        <taxon>Eukaryota</taxon>
        <taxon>Fungi</taxon>
        <taxon>Dikarya</taxon>
        <taxon>Ascomycota</taxon>
        <taxon>Pezizomycotina</taxon>
        <taxon>Eurotiomycetes</taxon>
        <taxon>Eurotiomycetidae</taxon>
        <taxon>Eurotiales</taxon>
        <taxon>Aspergillaceae</taxon>
        <taxon>Aspergillus</taxon>
        <taxon>Aspergillus subgen. Nidulantes</taxon>
    </lineage>
</organism>
<feature type="transmembrane region" description="Helical" evidence="7">
    <location>
        <begin position="67"/>
        <end position="85"/>
    </location>
</feature>
<dbReference type="SUPFAM" id="SSF103473">
    <property type="entry name" value="MFS general substrate transporter"/>
    <property type="match status" value="1"/>
</dbReference>
<feature type="transmembrane region" description="Helical" evidence="7">
    <location>
        <begin position="97"/>
        <end position="116"/>
    </location>
</feature>
<dbReference type="Proteomes" id="UP000184073">
    <property type="component" value="Unassembled WGS sequence"/>
</dbReference>
<dbReference type="Gene3D" id="1.20.1250.20">
    <property type="entry name" value="MFS general substrate transporter like domains"/>
    <property type="match status" value="1"/>
</dbReference>
<feature type="transmembrane region" description="Helical" evidence="7">
    <location>
        <begin position="154"/>
        <end position="173"/>
    </location>
</feature>
<dbReference type="InterPro" id="IPR036259">
    <property type="entry name" value="MFS_trans_sf"/>
</dbReference>
<evidence type="ECO:0000256" key="1">
    <source>
        <dbReference type="ARBA" id="ARBA00004141"/>
    </source>
</evidence>
<gene>
    <name evidence="9" type="ORF">ASPVEDRAFT_153989</name>
</gene>
<dbReference type="AlphaFoldDB" id="A0A1L9PWD1"/>
<feature type="domain" description="Major facilitator superfamily (MFS) profile" evidence="8">
    <location>
        <begin position="32"/>
        <end position="518"/>
    </location>
</feature>
<dbReference type="OrthoDB" id="10021397at2759"/>
<comment type="subcellular location">
    <subcellularLocation>
        <location evidence="1">Membrane</location>
        <topology evidence="1">Multi-pass membrane protein</topology>
    </subcellularLocation>
</comment>
<feature type="region of interest" description="Disordered" evidence="6">
    <location>
        <begin position="1"/>
        <end position="20"/>
    </location>
</feature>
<dbReference type="VEuPathDB" id="FungiDB:ASPVEDRAFT_153989"/>